<dbReference type="InterPro" id="IPR029058">
    <property type="entry name" value="AB_hydrolase_fold"/>
</dbReference>
<organism evidence="2 3">
    <name type="scientific">Bailinhaonella thermotolerans</name>
    <dbReference type="NCBI Taxonomy" id="1070861"/>
    <lineage>
        <taxon>Bacteria</taxon>
        <taxon>Bacillati</taxon>
        <taxon>Actinomycetota</taxon>
        <taxon>Actinomycetes</taxon>
        <taxon>Streptosporangiales</taxon>
        <taxon>Streptosporangiaceae</taxon>
        <taxon>Bailinhaonella</taxon>
    </lineage>
</organism>
<evidence type="ECO:0000259" key="1">
    <source>
        <dbReference type="Pfam" id="PF00561"/>
    </source>
</evidence>
<dbReference type="PANTHER" id="PTHR43194:SF5">
    <property type="entry name" value="PIMELOYL-[ACYL-CARRIER PROTEIN] METHYL ESTER ESTERASE"/>
    <property type="match status" value="1"/>
</dbReference>
<dbReference type="SUPFAM" id="SSF53474">
    <property type="entry name" value="alpha/beta-Hydrolases"/>
    <property type="match status" value="1"/>
</dbReference>
<dbReference type="InterPro" id="IPR000073">
    <property type="entry name" value="AB_hydrolase_1"/>
</dbReference>
<evidence type="ECO:0000313" key="2">
    <source>
        <dbReference type="EMBL" id="RJL35297.1"/>
    </source>
</evidence>
<dbReference type="InterPro" id="IPR050228">
    <property type="entry name" value="Carboxylesterase_BioH"/>
</dbReference>
<dbReference type="Gene3D" id="3.40.50.1820">
    <property type="entry name" value="alpha/beta hydrolase"/>
    <property type="match status" value="1"/>
</dbReference>
<keyword evidence="3" id="KW-1185">Reference proteome</keyword>
<sequence length="253" mass="26878">MKDTPISIAGGARMRWIELPGHDPARVYVHGLGAMSAPYYTHIATHPRLAGHRSLLIDLLGFGLSDRPTAFAYTLEDHADALAEALTAAHATGAQMIAHSMGGAIAIVAAHRHPGLITRLVLADANLDPVPGPPRPGSSRIAAYTEEQFLSHGHRETAAHVGPHWWSTMRLAGPEALYRSAVHLARATTPTMRQMLLDLDIPRTFLHPATDTVSGADTLRAAGVRLVPIPAAGHNLMLDNPAAFVEATAAALT</sequence>
<keyword evidence="2" id="KW-0378">Hydrolase</keyword>
<comment type="caution">
    <text evidence="2">The sequence shown here is derived from an EMBL/GenBank/DDBJ whole genome shotgun (WGS) entry which is preliminary data.</text>
</comment>
<feature type="domain" description="AB hydrolase-1" evidence="1">
    <location>
        <begin position="27"/>
        <end position="130"/>
    </location>
</feature>
<dbReference type="PRINTS" id="PR00111">
    <property type="entry name" value="ABHYDROLASE"/>
</dbReference>
<dbReference type="EMBL" id="QZEY01000001">
    <property type="protein sequence ID" value="RJL35297.1"/>
    <property type="molecule type" value="Genomic_DNA"/>
</dbReference>
<dbReference type="RefSeq" id="WP_119924269.1">
    <property type="nucleotide sequence ID" value="NZ_QZEY01000001.1"/>
</dbReference>
<protein>
    <submittedName>
        <fullName evidence="2">Alpha/beta fold hydrolase</fullName>
    </submittedName>
</protein>
<dbReference type="GO" id="GO:0016787">
    <property type="term" value="F:hydrolase activity"/>
    <property type="evidence" value="ECO:0007669"/>
    <property type="project" value="UniProtKB-KW"/>
</dbReference>
<gene>
    <name evidence="2" type="ORF">D5H75_00225</name>
</gene>
<dbReference type="AlphaFoldDB" id="A0A3A4AY89"/>
<proteinExistence type="predicted"/>
<dbReference type="PANTHER" id="PTHR43194">
    <property type="entry name" value="HYDROLASE ALPHA/BETA FOLD FAMILY"/>
    <property type="match status" value="1"/>
</dbReference>
<dbReference type="Pfam" id="PF00561">
    <property type="entry name" value="Abhydrolase_1"/>
    <property type="match status" value="1"/>
</dbReference>
<reference evidence="2 3" key="1">
    <citation type="submission" date="2018-09" db="EMBL/GenBank/DDBJ databases">
        <title>YIM 75507 draft genome.</title>
        <authorList>
            <person name="Tang S."/>
            <person name="Feng Y."/>
        </authorList>
    </citation>
    <scope>NUCLEOTIDE SEQUENCE [LARGE SCALE GENOMIC DNA]</scope>
    <source>
        <strain evidence="2 3">YIM 75507</strain>
    </source>
</reference>
<dbReference type="Proteomes" id="UP000265768">
    <property type="component" value="Unassembled WGS sequence"/>
</dbReference>
<name>A0A3A4AY89_9ACTN</name>
<accession>A0A3A4AY89</accession>
<evidence type="ECO:0000313" key="3">
    <source>
        <dbReference type="Proteomes" id="UP000265768"/>
    </source>
</evidence>
<dbReference type="OrthoDB" id="63519at2"/>